<reference evidence="1 2" key="1">
    <citation type="submission" date="2016-09" db="EMBL/GenBank/DDBJ databases">
        <title>Complete Genome Sequence of Methanosarcina thermophila MT-1.</title>
        <authorList>
            <person name="Kouzuma A."/>
        </authorList>
    </citation>
    <scope>NUCLEOTIDE SEQUENCE [LARGE SCALE GENOMIC DNA]</scope>
    <source>
        <strain evidence="1 2">MT-1</strain>
    </source>
</reference>
<proteinExistence type="predicted"/>
<dbReference type="Proteomes" id="UP000265557">
    <property type="component" value="Chromosome"/>
</dbReference>
<gene>
    <name evidence="1" type="ORF">MESMT1_0526</name>
</gene>
<evidence type="ECO:0000313" key="1">
    <source>
        <dbReference type="EMBL" id="BAW28456.1"/>
    </source>
</evidence>
<accession>A0A3G9CR27</accession>
<evidence type="ECO:0000313" key="2">
    <source>
        <dbReference type="Proteomes" id="UP000265557"/>
    </source>
</evidence>
<name>A0A3G9CR27_METTE</name>
<protein>
    <submittedName>
        <fullName evidence="1">Uncharacterized protein</fullName>
    </submittedName>
</protein>
<dbReference type="EMBL" id="AP017646">
    <property type="protein sequence ID" value="BAW28456.1"/>
    <property type="molecule type" value="Genomic_DNA"/>
</dbReference>
<dbReference type="AlphaFoldDB" id="A0A3G9CR27"/>
<organism evidence="1 2">
    <name type="scientific">Methanosarcina thermophila</name>
    <dbReference type="NCBI Taxonomy" id="2210"/>
    <lineage>
        <taxon>Archaea</taxon>
        <taxon>Methanobacteriati</taxon>
        <taxon>Methanobacteriota</taxon>
        <taxon>Stenosarchaea group</taxon>
        <taxon>Methanomicrobia</taxon>
        <taxon>Methanosarcinales</taxon>
        <taxon>Methanosarcinaceae</taxon>
        <taxon>Methanosarcina</taxon>
    </lineage>
</organism>
<sequence length="91" mass="10353">MNISSYDNYRIGDVNKLSQYRGYIVLRTKEFLRSGLYFGSEESTLRDTANYFYQGLPENQLELQSNLAGLSKIYSSSSTDIFIPHKGLGNP</sequence>